<reference evidence="1 2" key="1">
    <citation type="submission" date="2020-09" db="EMBL/GenBank/DDBJ databases">
        <title>Genome seq and assembly of Chryseobacterium sp.</title>
        <authorList>
            <person name="Chhetri G."/>
        </authorList>
    </citation>
    <scope>NUCLEOTIDE SEQUENCE [LARGE SCALE GENOMIC DNA]</scope>
    <source>
        <strain evidence="1 2">GCR10</strain>
    </source>
</reference>
<proteinExistence type="predicted"/>
<name>A0ABR8ZBN8_9FLAO</name>
<keyword evidence="2" id="KW-1185">Reference proteome</keyword>
<evidence type="ECO:0000313" key="1">
    <source>
        <dbReference type="EMBL" id="MBD8082181.1"/>
    </source>
</evidence>
<organism evidence="1 2">
    <name type="scientific">Chryseobacterium caseinilyticum</name>
    <dbReference type="NCBI Taxonomy" id="2771428"/>
    <lineage>
        <taxon>Bacteria</taxon>
        <taxon>Pseudomonadati</taxon>
        <taxon>Bacteroidota</taxon>
        <taxon>Flavobacteriia</taxon>
        <taxon>Flavobacteriales</taxon>
        <taxon>Weeksellaceae</taxon>
        <taxon>Chryseobacterium group</taxon>
        <taxon>Chryseobacterium</taxon>
    </lineage>
</organism>
<comment type="caution">
    <text evidence="1">The sequence shown here is derived from an EMBL/GenBank/DDBJ whole genome shotgun (WGS) entry which is preliminary data.</text>
</comment>
<dbReference type="EMBL" id="JACYFS010000001">
    <property type="protein sequence ID" value="MBD8082181.1"/>
    <property type="molecule type" value="Genomic_DNA"/>
</dbReference>
<gene>
    <name evidence="1" type="ORF">IC610_07035</name>
</gene>
<protein>
    <submittedName>
        <fullName evidence="1">Uncharacterized protein</fullName>
    </submittedName>
</protein>
<sequence length="200" mass="23444">MELNKNDTIDFEYKQLKQSDTIGKYYRKLNSPNYILYLNDITNKKLSPSQFIIEVGSKGKIIKSERYVNGFYLCCWNNKFDGFGKINDYFYIKSCGTGSAFCSTQLYFFKEVTPQENLNPIIKSVFNGMCETNGKKWLACTLESTFKTTENSIIFNYEYKSGISKNRKKYKKIEKFDVVYHLKNNVWVASDTTRISQIQY</sequence>
<evidence type="ECO:0000313" key="2">
    <source>
        <dbReference type="Proteomes" id="UP000637299"/>
    </source>
</evidence>
<dbReference type="Proteomes" id="UP000637299">
    <property type="component" value="Unassembled WGS sequence"/>
</dbReference>
<accession>A0ABR8ZBN8</accession>